<protein>
    <recommendedName>
        <fullName evidence="4">Lipoprotein</fullName>
    </recommendedName>
</protein>
<keyword evidence="3" id="KW-1185">Reference proteome</keyword>
<feature type="signal peptide" evidence="1">
    <location>
        <begin position="1"/>
        <end position="21"/>
    </location>
</feature>
<proteinExistence type="predicted"/>
<feature type="chain" id="PRO_5045148991" description="Lipoprotein" evidence="1">
    <location>
        <begin position="22"/>
        <end position="186"/>
    </location>
</feature>
<evidence type="ECO:0008006" key="4">
    <source>
        <dbReference type="Google" id="ProtNLM"/>
    </source>
</evidence>
<dbReference type="RefSeq" id="WP_283425280.1">
    <property type="nucleotide sequence ID" value="NZ_FXTY01000002.1"/>
</dbReference>
<evidence type="ECO:0000313" key="3">
    <source>
        <dbReference type="Proteomes" id="UP001157961"/>
    </source>
</evidence>
<reference evidence="2 3" key="1">
    <citation type="submission" date="2017-05" db="EMBL/GenBank/DDBJ databases">
        <authorList>
            <person name="Varghese N."/>
            <person name="Submissions S."/>
        </authorList>
    </citation>
    <scope>NUCLEOTIDE SEQUENCE [LARGE SCALE GENOMIC DNA]</scope>
    <source>
        <strain evidence="2 3">DSM 29734</strain>
    </source>
</reference>
<sequence>MKTTLKLIAVTGALLAGPALAEGPDAGCYVRDYSDAHLAQSPAQVVDWMQLWVYEDENSNKLANMLVGFSTQGHVAGTKHSGQVLDQFLLCFDYEGRAGCAVECDGGNFYVTRDNGDAMTIETENLWVGETDSCGGAVDLAEVPGKAVKYKLNRVAAHQCEAARTVYNSDHTDISEGVPSGDGENK</sequence>
<gene>
    <name evidence="2" type="ORF">SAMN06265373_102550</name>
</gene>
<comment type="caution">
    <text evidence="2">The sequence shown here is derived from an EMBL/GenBank/DDBJ whole genome shotgun (WGS) entry which is preliminary data.</text>
</comment>
<organism evidence="2 3">
    <name type="scientific">Shimia sagamensis</name>
    <dbReference type="NCBI Taxonomy" id="1566352"/>
    <lineage>
        <taxon>Bacteria</taxon>
        <taxon>Pseudomonadati</taxon>
        <taxon>Pseudomonadota</taxon>
        <taxon>Alphaproteobacteria</taxon>
        <taxon>Rhodobacterales</taxon>
        <taxon>Roseobacteraceae</taxon>
    </lineage>
</organism>
<dbReference type="EMBL" id="FXTY01000002">
    <property type="protein sequence ID" value="SMP13630.1"/>
    <property type="molecule type" value="Genomic_DNA"/>
</dbReference>
<evidence type="ECO:0000256" key="1">
    <source>
        <dbReference type="SAM" id="SignalP"/>
    </source>
</evidence>
<evidence type="ECO:0000313" key="2">
    <source>
        <dbReference type="EMBL" id="SMP13630.1"/>
    </source>
</evidence>
<name>A0ABY1NNF3_9RHOB</name>
<accession>A0ABY1NNF3</accession>
<dbReference type="Proteomes" id="UP001157961">
    <property type="component" value="Unassembled WGS sequence"/>
</dbReference>
<keyword evidence="1" id="KW-0732">Signal</keyword>